<feature type="transmembrane region" description="Helical" evidence="1">
    <location>
        <begin position="273"/>
        <end position="292"/>
    </location>
</feature>
<dbReference type="AlphaFoldDB" id="A0A2U9IID8"/>
<reference evidence="2 3" key="1">
    <citation type="submission" date="2018-05" db="EMBL/GenBank/DDBJ databases">
        <title>Complete Genome Sequences of Extremely Thermoacidophilic, Metal-Mobilizing Type-Strain Members of the Archaeal Family Sulfolobaceae: Acidianus brierleyi DSM-1651T, Acidianus sulfidivorans DSM-18786T, Metallosphaera hakonensis DSM-7519T, and Metallosphaera prunae DSM-10039T.</title>
        <authorList>
            <person name="Counts J.A."/>
            <person name="Kelly R.M."/>
        </authorList>
    </citation>
    <scope>NUCLEOTIDE SEQUENCE [LARGE SCALE GENOMIC DNA]</scope>
    <source>
        <strain evidence="2 3">DSM 1651</strain>
    </source>
</reference>
<dbReference type="KEGG" id="abri:DFR85_15485"/>
<evidence type="ECO:0000256" key="1">
    <source>
        <dbReference type="SAM" id="Phobius"/>
    </source>
</evidence>
<proteinExistence type="predicted"/>
<dbReference type="RefSeq" id="WP_110271649.1">
    <property type="nucleotide sequence ID" value="NZ_CP029289.2"/>
</dbReference>
<protein>
    <submittedName>
        <fullName evidence="2">Uncharacterized protein</fullName>
    </submittedName>
</protein>
<keyword evidence="1" id="KW-1133">Transmembrane helix</keyword>
<keyword evidence="1" id="KW-0472">Membrane</keyword>
<feature type="transmembrane region" description="Helical" evidence="1">
    <location>
        <begin position="245"/>
        <end position="267"/>
    </location>
</feature>
<evidence type="ECO:0000313" key="3">
    <source>
        <dbReference type="Proteomes" id="UP000248044"/>
    </source>
</evidence>
<accession>A0A2U9IID8</accession>
<feature type="transmembrane region" description="Helical" evidence="1">
    <location>
        <begin position="202"/>
        <end position="224"/>
    </location>
</feature>
<gene>
    <name evidence="2" type="ORF">DFR85_15485</name>
</gene>
<evidence type="ECO:0000313" key="2">
    <source>
        <dbReference type="EMBL" id="AWR95771.1"/>
    </source>
</evidence>
<keyword evidence="3" id="KW-1185">Reference proteome</keyword>
<name>A0A2U9IID8_9CREN</name>
<dbReference type="GeneID" id="36833587"/>
<dbReference type="Proteomes" id="UP000248044">
    <property type="component" value="Chromosome"/>
</dbReference>
<keyword evidence="1" id="KW-0812">Transmembrane</keyword>
<feature type="transmembrane region" description="Helical" evidence="1">
    <location>
        <begin position="304"/>
        <end position="320"/>
    </location>
</feature>
<dbReference type="OrthoDB" id="37139at2157"/>
<dbReference type="EMBL" id="CP029289">
    <property type="protein sequence ID" value="AWR95771.1"/>
    <property type="molecule type" value="Genomic_DNA"/>
</dbReference>
<sequence length="346" mass="38470">MRFFSVFSLEIKRLFSLFFLIAISILVAVSLAQLHSPSFNIVGVIACSSDGVEIVGYGFNFDGQGVPLTVNISIDGIQKTVVSNNGTFLTFIPIFFPNGSNITIHIHSNNETYVISKILSNNFTTFAETSIDYSKLEYNNISMVYVKGITVIAASPSIKYVYVNGEKMNVNSNIFTVGSDNVKPPFGKMDNLKDSQIIGKNIYYILSIIGTNMGLVSIIAYFYLSVFPRRQLDLIFRVAGVSKIYLSKLFSMLILTLLISLPSIAIFAEIKGIFLSSITPYLFIMIMYSLAVYGISPLMKSKELVYTTVIIAAYLLNLVFYNAEILSTVALILPLIGFIKLWWGHK</sequence>
<organism evidence="2 3">
    <name type="scientific">Acidianus brierleyi</name>
    <dbReference type="NCBI Taxonomy" id="41673"/>
    <lineage>
        <taxon>Archaea</taxon>
        <taxon>Thermoproteota</taxon>
        <taxon>Thermoprotei</taxon>
        <taxon>Sulfolobales</taxon>
        <taxon>Sulfolobaceae</taxon>
        <taxon>Acidianus</taxon>
    </lineage>
</organism>